<reference evidence="1 2" key="1">
    <citation type="submission" date="2015-03" db="EMBL/GenBank/DDBJ databases">
        <title>Genome assembly of Sandaracinus amylolyticus DSM 53668.</title>
        <authorList>
            <person name="Sharma G."/>
            <person name="Subramanian S."/>
        </authorList>
    </citation>
    <scope>NUCLEOTIDE SEQUENCE [LARGE SCALE GENOMIC DNA]</scope>
    <source>
        <strain evidence="1 2">DSM 53668</strain>
    </source>
</reference>
<dbReference type="STRING" id="927083.DB32_007457"/>
<name>A0A0F6W8V3_9BACT</name>
<accession>A0A0F6W8V3</accession>
<dbReference type="Proteomes" id="UP000034883">
    <property type="component" value="Chromosome"/>
</dbReference>
<dbReference type="OrthoDB" id="5377253at2"/>
<dbReference type="PROSITE" id="PS51257">
    <property type="entry name" value="PROKAR_LIPOPROTEIN"/>
    <property type="match status" value="1"/>
</dbReference>
<gene>
    <name evidence="1" type="ORF">DB32_007457</name>
</gene>
<proteinExistence type="predicted"/>
<evidence type="ECO:0000313" key="1">
    <source>
        <dbReference type="EMBL" id="AKF10308.1"/>
    </source>
</evidence>
<keyword evidence="1" id="KW-0449">Lipoprotein</keyword>
<dbReference type="EMBL" id="CP011125">
    <property type="protein sequence ID" value="AKF10308.1"/>
    <property type="molecule type" value="Genomic_DNA"/>
</dbReference>
<dbReference type="AlphaFoldDB" id="A0A0F6W8V3"/>
<protein>
    <submittedName>
        <fullName evidence="1">Putative lipoprotein</fullName>
    </submittedName>
</protein>
<evidence type="ECO:0000313" key="2">
    <source>
        <dbReference type="Proteomes" id="UP000034883"/>
    </source>
</evidence>
<organism evidence="1 2">
    <name type="scientific">Sandaracinus amylolyticus</name>
    <dbReference type="NCBI Taxonomy" id="927083"/>
    <lineage>
        <taxon>Bacteria</taxon>
        <taxon>Pseudomonadati</taxon>
        <taxon>Myxococcota</taxon>
        <taxon>Polyangia</taxon>
        <taxon>Polyangiales</taxon>
        <taxon>Sandaracinaceae</taxon>
        <taxon>Sandaracinus</taxon>
    </lineage>
</organism>
<keyword evidence="2" id="KW-1185">Reference proteome</keyword>
<dbReference type="RefSeq" id="WP_053237283.1">
    <property type="nucleotide sequence ID" value="NZ_CP011125.1"/>
</dbReference>
<sequence length="573" mass="58917">MRALTIVLASLALIACGDDDGDVTDASASDAGGIDAGAPDAGAFDAGVFDAGASDTGPPLDPEEPPRTIALEGDPAALGAHGGVTAGWDFDGDVDGFDVVVPDGGPFVLYASLEPRIDDMVERTISLGLSSSDGAPIGDRATGTRYAAIARRVPSASTVRLTVSSDRAAYYVLLVALLTEADEGELDDATSPRRTLAISPAPSTTTLALGRPSHPGDVDAVRAEVPAHAVPQVLRVVVQEREGSYPRVGPLPGDQVLRVLLGGWADAASCRASCPRDASASPALLAEVDAACEQRQCLVARRVDRASPDERASFDVVIPLPPASSTTSLTITRDAGDAAVDVESDLTLTLEEDTDEAARYAGGAEQPSSATMAYDATAADYPMPSLASSTVLRGELTYGGGAVQGAGDYDAWPSDVDTYLLQLPSSDPGGGLGWMVAWYFAGAASAAPGTLAIDVEFCDGDVLTGGGGCTPVSTHSGGAPITLVDDGARTSWHSTEPLPQWSVRPTGATVASAAQCSCIEPRFVRGGTLRLAVRAHERRSVEPIEYSVHTALTTYPRPFTGGTCPATCAYTDR</sequence>
<dbReference type="KEGG" id="samy:DB32_007457"/>